<dbReference type="EMBL" id="MT143656">
    <property type="protein sequence ID" value="QJA99547.1"/>
    <property type="molecule type" value="Genomic_DNA"/>
</dbReference>
<gene>
    <name evidence="1" type="ORF">MM171A00971_0005</name>
</gene>
<protein>
    <submittedName>
        <fullName evidence="1">Uncharacterized protein</fullName>
    </submittedName>
</protein>
<dbReference type="AlphaFoldDB" id="A0A6M3LW77"/>
<sequence>MMVLPENTWPGGYRHAMHQTDHEAWNHENYPGTRQLCHSCGEPTGRCEEDEMLLDGEPVCEECWIEPTICDACNYYDAKKGCYHGKEITNGKCDLFTEHVQED</sequence>
<reference evidence="1" key="1">
    <citation type="submission" date="2020-03" db="EMBL/GenBank/DDBJ databases">
        <title>The deep terrestrial virosphere.</title>
        <authorList>
            <person name="Holmfeldt K."/>
            <person name="Nilsson E."/>
            <person name="Simone D."/>
            <person name="Lopez-Fernandez M."/>
            <person name="Wu X."/>
            <person name="de Brujin I."/>
            <person name="Lundin D."/>
            <person name="Andersson A."/>
            <person name="Bertilsson S."/>
            <person name="Dopson M."/>
        </authorList>
    </citation>
    <scope>NUCLEOTIDE SEQUENCE</scope>
    <source>
        <strain evidence="1">MM171A00971</strain>
    </source>
</reference>
<accession>A0A6M3LW77</accession>
<evidence type="ECO:0000313" key="1">
    <source>
        <dbReference type="EMBL" id="QJA99547.1"/>
    </source>
</evidence>
<proteinExistence type="predicted"/>
<name>A0A6M3LW77_9ZZZZ</name>
<organism evidence="1">
    <name type="scientific">viral metagenome</name>
    <dbReference type="NCBI Taxonomy" id="1070528"/>
    <lineage>
        <taxon>unclassified sequences</taxon>
        <taxon>metagenomes</taxon>
        <taxon>organismal metagenomes</taxon>
    </lineage>
</organism>